<evidence type="ECO:0000256" key="4">
    <source>
        <dbReference type="ARBA" id="ARBA00023002"/>
    </source>
</evidence>
<keyword evidence="2" id="KW-0349">Heme</keyword>
<evidence type="ECO:0000256" key="1">
    <source>
        <dbReference type="ARBA" id="ARBA00022485"/>
    </source>
</evidence>
<dbReference type="SUPFAM" id="SSF55124">
    <property type="entry name" value="Nitrite/Sulfite reductase N-terminal domain-like"/>
    <property type="match status" value="2"/>
</dbReference>
<dbReference type="Pfam" id="PF01077">
    <property type="entry name" value="NIR_SIR"/>
    <property type="match status" value="1"/>
</dbReference>
<evidence type="ECO:0000256" key="2">
    <source>
        <dbReference type="ARBA" id="ARBA00022617"/>
    </source>
</evidence>
<evidence type="ECO:0000256" key="3">
    <source>
        <dbReference type="ARBA" id="ARBA00022723"/>
    </source>
</evidence>
<dbReference type="InterPro" id="IPR051329">
    <property type="entry name" value="NIR_SIR_4Fe-4S"/>
</dbReference>
<keyword evidence="5" id="KW-0408">Iron</keyword>
<name>A0A9D2M4C6_9FIRM</name>
<keyword evidence="6" id="KW-0411">Iron-sulfur</keyword>
<keyword evidence="4" id="KW-0560">Oxidoreductase</keyword>
<dbReference type="SUPFAM" id="SSF56014">
    <property type="entry name" value="Nitrite and sulphite reductase 4Fe-4S domain-like"/>
    <property type="match status" value="2"/>
</dbReference>
<dbReference type="GO" id="GO:0016491">
    <property type="term" value="F:oxidoreductase activity"/>
    <property type="evidence" value="ECO:0007669"/>
    <property type="project" value="UniProtKB-KW"/>
</dbReference>
<dbReference type="Gene3D" id="3.90.480.10">
    <property type="entry name" value="Sulfite Reductase Hemoprotein,Domain 2"/>
    <property type="match status" value="1"/>
</dbReference>
<reference evidence="9" key="2">
    <citation type="submission" date="2021-04" db="EMBL/GenBank/DDBJ databases">
        <authorList>
            <person name="Gilroy R."/>
        </authorList>
    </citation>
    <scope>NUCLEOTIDE SEQUENCE</scope>
    <source>
        <strain evidence="9">ChiBcec8-14828</strain>
    </source>
</reference>
<reference evidence="9" key="1">
    <citation type="journal article" date="2021" name="PeerJ">
        <title>Extensive microbial diversity within the chicken gut microbiome revealed by metagenomics and culture.</title>
        <authorList>
            <person name="Gilroy R."/>
            <person name="Ravi A."/>
            <person name="Getino M."/>
            <person name="Pursley I."/>
            <person name="Horton D.L."/>
            <person name="Alikhan N.F."/>
            <person name="Baker D."/>
            <person name="Gharbi K."/>
            <person name="Hall N."/>
            <person name="Watson M."/>
            <person name="Adriaenssens E.M."/>
            <person name="Foster-Nyarko E."/>
            <person name="Jarju S."/>
            <person name="Secka A."/>
            <person name="Antonio M."/>
            <person name="Oren A."/>
            <person name="Chaudhuri R.R."/>
            <person name="La Ragione R."/>
            <person name="Hildebrand F."/>
            <person name="Pallen M.J."/>
        </authorList>
    </citation>
    <scope>NUCLEOTIDE SEQUENCE</scope>
    <source>
        <strain evidence="9">ChiBcec8-14828</strain>
    </source>
</reference>
<feature type="domain" description="Nitrite/Sulfite reductase ferredoxin-like" evidence="8">
    <location>
        <begin position="303"/>
        <end position="365"/>
    </location>
</feature>
<dbReference type="InterPro" id="IPR006067">
    <property type="entry name" value="NO2/SO3_Rdtase_4Fe4S_dom"/>
</dbReference>
<dbReference type="InterPro" id="IPR006066">
    <property type="entry name" value="NO2/SO3_Rdtase_FeS/sirohaem_BS"/>
</dbReference>
<evidence type="ECO:0000256" key="6">
    <source>
        <dbReference type="ARBA" id="ARBA00023014"/>
    </source>
</evidence>
<dbReference type="PANTHER" id="PTHR32439">
    <property type="entry name" value="FERREDOXIN--NITRITE REDUCTASE, CHLOROPLASTIC"/>
    <property type="match status" value="1"/>
</dbReference>
<organism evidence="9 10">
    <name type="scientific">Candidatus Ruthenibacterium avium</name>
    <dbReference type="NCBI Taxonomy" id="2838751"/>
    <lineage>
        <taxon>Bacteria</taxon>
        <taxon>Bacillati</taxon>
        <taxon>Bacillota</taxon>
        <taxon>Clostridia</taxon>
        <taxon>Eubacteriales</taxon>
        <taxon>Oscillospiraceae</taxon>
        <taxon>Ruthenibacterium</taxon>
    </lineage>
</organism>
<dbReference type="GO" id="GO:0051539">
    <property type="term" value="F:4 iron, 4 sulfur cluster binding"/>
    <property type="evidence" value="ECO:0007669"/>
    <property type="project" value="UniProtKB-KW"/>
</dbReference>
<dbReference type="PRINTS" id="PR00397">
    <property type="entry name" value="SIROHAEM"/>
</dbReference>
<protein>
    <submittedName>
        <fullName evidence="9">Nitrite/sulfite reductase</fullName>
    </submittedName>
</protein>
<keyword evidence="1" id="KW-0004">4Fe-4S</keyword>
<dbReference type="InterPro" id="IPR036136">
    <property type="entry name" value="Nit/Sulf_reduc_fer-like_dom_sf"/>
</dbReference>
<dbReference type="InterPro" id="IPR005117">
    <property type="entry name" value="NiRdtase/SiRdtase_haem-b_fer"/>
</dbReference>
<dbReference type="InterPro" id="IPR045854">
    <property type="entry name" value="NO2/SO3_Rdtase_4Fe4S_sf"/>
</dbReference>
<dbReference type="AlphaFoldDB" id="A0A9D2M4C6"/>
<dbReference type="GO" id="GO:0020037">
    <property type="term" value="F:heme binding"/>
    <property type="evidence" value="ECO:0007669"/>
    <property type="project" value="InterPro"/>
</dbReference>
<dbReference type="Pfam" id="PF03460">
    <property type="entry name" value="NIR_SIR_ferr"/>
    <property type="match status" value="2"/>
</dbReference>
<evidence type="ECO:0000313" key="9">
    <source>
        <dbReference type="EMBL" id="HJB40693.1"/>
    </source>
</evidence>
<evidence type="ECO:0000256" key="5">
    <source>
        <dbReference type="ARBA" id="ARBA00023004"/>
    </source>
</evidence>
<evidence type="ECO:0000259" key="8">
    <source>
        <dbReference type="Pfam" id="PF03460"/>
    </source>
</evidence>
<gene>
    <name evidence="9" type="ORF">H9943_09915</name>
</gene>
<comment type="caution">
    <text evidence="9">The sequence shown here is derived from an EMBL/GenBank/DDBJ whole genome shotgun (WGS) entry which is preliminary data.</text>
</comment>
<evidence type="ECO:0000313" key="10">
    <source>
        <dbReference type="Proteomes" id="UP000824209"/>
    </source>
</evidence>
<sequence length="515" mass="55664">MKDNTQLKETFRAEIPDFAEKARAFAAGEIDRKAYKGISGGFGSYAQRGETGNMLRLRLPGGRVTKEQLAFLANMVEEHNVKRMKITTCQTIQLHDLTPDAVADIMEKAIDCDIITRGGGGDHPRNVMGNPLSGLETGEYFDVRPVAEAVGRHLVERIWTLKMPRKLKVAFSNGVSDEVHATFRDLGFVARQDGTFDVYCAGGLGPNPKLGILAAEGVQPKDAACAVEAMIDVFCTHGNYENRAKARTRYLQDTLGEEGLRSAFAKAMEKAAGRDDVALEICEWQPQASEEELMLPMERVTAQKQHGLYAVEYHPVGGVLTPDAVRRLNSAIGQLKQAELRLHPCGGLYIVNLTAQEVPGVLNATEDSAKTPFECSTACIGASTCQQGVRDSQALLTECVQAVREAGIADNALPKMGISGCPSSCGTHQACAIGFVGGVKMIDKVAHPAFTLFLGGRDALGKEAIGTSVCAMLQAEIPAFLVELGRTVEQSGKSFDEWIEANEETLRTIAQKYAK</sequence>
<dbReference type="GO" id="GO:0046872">
    <property type="term" value="F:metal ion binding"/>
    <property type="evidence" value="ECO:0007669"/>
    <property type="project" value="UniProtKB-KW"/>
</dbReference>
<dbReference type="Proteomes" id="UP000824209">
    <property type="component" value="Unassembled WGS sequence"/>
</dbReference>
<proteinExistence type="predicted"/>
<feature type="domain" description="Nitrite/sulphite reductase 4Fe-4S" evidence="7">
    <location>
        <begin position="121"/>
        <end position="270"/>
    </location>
</feature>
<accession>A0A9D2M4C6</accession>
<dbReference type="PANTHER" id="PTHR32439:SF9">
    <property type="entry name" value="BLR3264 PROTEIN"/>
    <property type="match status" value="1"/>
</dbReference>
<keyword evidence="3" id="KW-0479">Metal-binding</keyword>
<dbReference type="EMBL" id="DWYA01000088">
    <property type="protein sequence ID" value="HJB40693.1"/>
    <property type="molecule type" value="Genomic_DNA"/>
</dbReference>
<dbReference type="Gene3D" id="3.30.413.10">
    <property type="entry name" value="Sulfite Reductase Hemoprotein, domain 1"/>
    <property type="match status" value="2"/>
</dbReference>
<evidence type="ECO:0000259" key="7">
    <source>
        <dbReference type="Pfam" id="PF01077"/>
    </source>
</evidence>
<feature type="domain" description="Nitrite/Sulfite reductase ferredoxin-like" evidence="8">
    <location>
        <begin position="46"/>
        <end position="108"/>
    </location>
</feature>